<evidence type="ECO:0000313" key="10">
    <source>
        <dbReference type="EMBL" id="CAD7227742.1"/>
    </source>
</evidence>
<dbReference type="EMBL" id="OB661239">
    <property type="protein sequence ID" value="CAD7227742.1"/>
    <property type="molecule type" value="Genomic_DNA"/>
</dbReference>
<dbReference type="InterPro" id="IPR015424">
    <property type="entry name" value="PyrdxlP-dep_Trfase"/>
</dbReference>
<evidence type="ECO:0000256" key="7">
    <source>
        <dbReference type="SAM" id="MobiDB-lite"/>
    </source>
</evidence>
<dbReference type="PANTHER" id="PTHR42735:SF1">
    <property type="entry name" value="PYRIDOXAL-DEPENDENT DECARBOXYLASE DOMAIN-CONTAINING PROTEIN 1-RELATED"/>
    <property type="match status" value="1"/>
</dbReference>
<dbReference type="AlphaFoldDB" id="A0A7R8ZN23"/>
<evidence type="ECO:0000256" key="1">
    <source>
        <dbReference type="ARBA" id="ARBA00001933"/>
    </source>
</evidence>
<dbReference type="Gene3D" id="3.40.640.10">
    <property type="entry name" value="Type I PLP-dependent aspartate aminotransferase-like (Major domain)"/>
    <property type="match status" value="1"/>
</dbReference>
<evidence type="ECO:0000259" key="8">
    <source>
        <dbReference type="Pfam" id="PF22930"/>
    </source>
</evidence>
<proteinExistence type="inferred from homology"/>
<dbReference type="InterPro" id="IPR055102">
    <property type="entry name" value="PDXDC1-like_3rd"/>
</dbReference>
<keyword evidence="4" id="KW-0456">Lyase</keyword>
<feature type="domain" description="PDXDC1/PDXD2 second" evidence="8">
    <location>
        <begin position="384"/>
        <end position="492"/>
    </location>
</feature>
<comment type="cofactor">
    <cofactor evidence="1">
        <name>pyridoxal 5'-phosphate</name>
        <dbReference type="ChEBI" id="CHEBI:597326"/>
    </cofactor>
</comment>
<evidence type="ECO:0000256" key="5">
    <source>
        <dbReference type="ARBA" id="ARBA00038302"/>
    </source>
</evidence>
<comment type="similarity">
    <text evidence="5">Belongs to the group II decarboxylase family. Sphingosine-1-phosphate lyase subfamily.</text>
</comment>
<reference evidence="10" key="1">
    <citation type="submission" date="2020-11" db="EMBL/GenBank/DDBJ databases">
        <authorList>
            <person name="Tran Van P."/>
        </authorList>
    </citation>
    <scope>NUCLEOTIDE SEQUENCE</scope>
</reference>
<protein>
    <recommendedName>
        <fullName evidence="6">Pyridoxal-dependent decarboxylase domain-containing protein 1</fullName>
    </recommendedName>
</protein>
<organism evidence="10">
    <name type="scientific">Cyprideis torosa</name>
    <dbReference type="NCBI Taxonomy" id="163714"/>
    <lineage>
        <taxon>Eukaryota</taxon>
        <taxon>Metazoa</taxon>
        <taxon>Ecdysozoa</taxon>
        <taxon>Arthropoda</taxon>
        <taxon>Crustacea</taxon>
        <taxon>Oligostraca</taxon>
        <taxon>Ostracoda</taxon>
        <taxon>Podocopa</taxon>
        <taxon>Podocopida</taxon>
        <taxon>Cytherocopina</taxon>
        <taxon>Cytheroidea</taxon>
        <taxon>Cytherideidae</taxon>
        <taxon>Cyprideis</taxon>
    </lineage>
</organism>
<feature type="compositionally biased region" description="Basic and acidic residues" evidence="7">
    <location>
        <begin position="541"/>
        <end position="558"/>
    </location>
</feature>
<keyword evidence="3" id="KW-0663">Pyridoxal phosphate</keyword>
<sequence length="759" mass="81809">MDAVLSASVDALNGIVGQPSDGDGEVDLEPGVWPKHASPLKQVLRTLNSSGQGPQGSLIPEVISSHSLAACLTLFPESAGKSIAARILNDSSAWLWDLFGFREGVVHFGDDLRDGLVRVVRLLLLRAYQNYATEGFQAFSAVPPAIYVSRTGRTAHAKYICTQIGLPLTCIREVPTHKTFGSQQAMDAGTLEKMMEEDASSGQLRPLLVLASAGTPSLGHVDALARVQEVAKKKAVWVHVDGPALAALALVSNTNNVPAPVGDSFGISLSTWFSVPALPCATMVRFSDPQLLHAAGLSSINLTRNLACFPLWVAMLTLGQDAFRGRARASFEACLVLLRALSASPAFDILSRSSQALKEAKDWSISDVTTRPIGATVLFDLLPSSVVFRYVPRTTSVEVSSDGDQTVLPGEDSGGEKGSYADALNTWLGQILLRELPQDTPLDVLKVEGKGVAIRFAPLESFPPSSDLLTREKVEHIVEVVNAQLEILDATVRHRKNFQVAVEQSPRLELVHVEGWAGLGAVRFLPASMAPLTEGATAGEEVVKEKEEEAKEEKPPAVEEARKNEINMLNLEIVSQLRHSDAAFSKGESEDGVVCIRFGMATKDTDIAELVSLVTRIGEHVEESSKFIDSMAEIVRKGIATAEQDLKQENDARIWQEGIMRHLPVVGSVVNWFSPPPKEITVKGRAFNLQQGKIESTESIYKHRMMVFKDSEGSSRAPLSPAPQHVAGGAGQVNPLDESTSSSTTSPEEKKSNEVVSST</sequence>
<dbReference type="PANTHER" id="PTHR42735">
    <property type="match status" value="1"/>
</dbReference>
<evidence type="ECO:0000259" key="9">
    <source>
        <dbReference type="Pfam" id="PF22937"/>
    </source>
</evidence>
<dbReference type="InterPro" id="IPR002129">
    <property type="entry name" value="PyrdxlP-dep_de-COase"/>
</dbReference>
<feature type="domain" description="PDXDC1-like third" evidence="9">
    <location>
        <begin position="498"/>
        <end position="626"/>
    </location>
</feature>
<evidence type="ECO:0000256" key="3">
    <source>
        <dbReference type="ARBA" id="ARBA00022898"/>
    </source>
</evidence>
<evidence type="ECO:0000256" key="4">
    <source>
        <dbReference type="ARBA" id="ARBA00023239"/>
    </source>
</evidence>
<feature type="region of interest" description="Disordered" evidence="7">
    <location>
        <begin position="711"/>
        <end position="759"/>
    </location>
</feature>
<dbReference type="Pfam" id="PF00282">
    <property type="entry name" value="Pyridoxal_deC"/>
    <property type="match status" value="1"/>
</dbReference>
<dbReference type="OrthoDB" id="2161780at2759"/>
<evidence type="ECO:0000256" key="2">
    <source>
        <dbReference type="ARBA" id="ARBA00022793"/>
    </source>
</evidence>
<dbReference type="Pfam" id="PF22930">
    <property type="entry name" value="PDXDC1-like_cen"/>
    <property type="match status" value="1"/>
</dbReference>
<feature type="region of interest" description="Disordered" evidence="7">
    <location>
        <begin position="536"/>
        <end position="558"/>
    </location>
</feature>
<dbReference type="Gene3D" id="3.90.1150.10">
    <property type="entry name" value="Aspartate Aminotransferase, domain 1"/>
    <property type="match status" value="1"/>
</dbReference>
<dbReference type="InterPro" id="IPR055103">
    <property type="entry name" value="PDXDC1-like_2nd"/>
</dbReference>
<dbReference type="GO" id="GO:0019752">
    <property type="term" value="P:carboxylic acid metabolic process"/>
    <property type="evidence" value="ECO:0007669"/>
    <property type="project" value="InterPro"/>
</dbReference>
<dbReference type="GO" id="GO:0030170">
    <property type="term" value="F:pyridoxal phosphate binding"/>
    <property type="evidence" value="ECO:0007669"/>
    <property type="project" value="InterPro"/>
</dbReference>
<keyword evidence="2" id="KW-0210">Decarboxylase</keyword>
<evidence type="ECO:0000256" key="6">
    <source>
        <dbReference type="ARBA" id="ARBA00047190"/>
    </source>
</evidence>
<name>A0A7R8ZN23_9CRUS</name>
<dbReference type="Pfam" id="PF22937">
    <property type="entry name" value="PDXDC1-like_cen2"/>
    <property type="match status" value="1"/>
</dbReference>
<dbReference type="InterPro" id="IPR015421">
    <property type="entry name" value="PyrdxlP-dep_Trfase_major"/>
</dbReference>
<dbReference type="GO" id="GO:0016831">
    <property type="term" value="F:carboxy-lyase activity"/>
    <property type="evidence" value="ECO:0007669"/>
    <property type="project" value="UniProtKB-KW"/>
</dbReference>
<gene>
    <name evidence="10" type="ORF">CTOB1V02_LOCUS5641</name>
</gene>
<dbReference type="SUPFAM" id="SSF53383">
    <property type="entry name" value="PLP-dependent transferases"/>
    <property type="match status" value="1"/>
</dbReference>
<dbReference type="InterPro" id="IPR050477">
    <property type="entry name" value="GrpII_AminoAcid_Decarb"/>
</dbReference>
<dbReference type="InterPro" id="IPR015422">
    <property type="entry name" value="PyrdxlP-dep_Trfase_small"/>
</dbReference>
<accession>A0A7R8ZN23</accession>